<dbReference type="GO" id="GO:0004386">
    <property type="term" value="F:helicase activity"/>
    <property type="evidence" value="ECO:0007669"/>
    <property type="project" value="UniProtKB-KW"/>
</dbReference>
<dbReference type="EMBL" id="MK500567">
    <property type="protein sequence ID" value="QBK92044.1"/>
    <property type="molecule type" value="Genomic_DNA"/>
</dbReference>
<proteinExistence type="predicted"/>
<keyword evidence="1" id="KW-0347">Helicase</keyword>
<protein>
    <submittedName>
        <fullName evidence="1">ATP-dependent helicase</fullName>
    </submittedName>
</protein>
<reference evidence="1" key="1">
    <citation type="journal article" date="2019" name="MBio">
        <title>Virus Genomes from Deep Sea Sediments Expand the Ocean Megavirome and Support Independent Origins of Viral Gigantism.</title>
        <authorList>
            <person name="Backstrom D."/>
            <person name="Yutin N."/>
            <person name="Jorgensen S.L."/>
            <person name="Dharamshi J."/>
            <person name="Homa F."/>
            <person name="Zaremba-Niedwiedzka K."/>
            <person name="Spang A."/>
            <person name="Wolf Y.I."/>
            <person name="Koonin E.V."/>
            <person name="Ettema T.J."/>
        </authorList>
    </citation>
    <scope>NUCLEOTIDE SEQUENCE</scope>
</reference>
<keyword evidence="1" id="KW-0378">Hydrolase</keyword>
<name>A0A481Z844_9VIRU</name>
<evidence type="ECO:0000313" key="1">
    <source>
        <dbReference type="EMBL" id="QBK92044.1"/>
    </source>
</evidence>
<sequence length="601" mass="68682">MENTTPIVGILTSYGKPYLFGLIRNAVEEEKMPYVVVESNDAAVSFAHTFRLMYPSVKTTVLSDQDHAILDHAQVVFTTQRTLLHLLLPYFSPLYAIDFTKHLFYLVPNRIPADVQAYVNIKLIEQSYFNGYEIPYVTMYGVNTQNFPVLESKITIFNKHSEAIPVNFQLVGKDTLDVDLCEEIAKIVLRTHMETPGKTMVVILKARSEIATFQGLLENIETSKMFVQNVYDHGEWTITQDRERFTNIYVSTDEVLNLVMVPVDVVIDSFRAIVQGRALSGEETTFSTTVSKNVSLGRCTILQNKISSVEAGTCLVMTTKELFDEDPFIPQTIVFYLLMLGKTNLALTDIFPSFVVHNDLVLLQSIGALNPDNRTTALGTFLLDAPLSPLESAVLWLYMQEYWVLGKPCLPAMIAVAMISTFSEEHPYYVYPTFEEDIIHKKTIHRREYWTKFAGEDDLQTFLNIWFGIFADMETFDPTYDDLRRWGRDNSLDGDRLFMVLHKIHQLQTMVQKYGFVCDEEEVLDPTADVSVLRKVYSQVYLIKRMLSTEEDTTLYKSISDQQIYSIYYPTSINTLSVTNPPEIVCPITSDTDILVAILFR</sequence>
<accession>A0A481Z844</accession>
<keyword evidence="1" id="KW-0547">Nucleotide-binding</keyword>
<gene>
    <name evidence="1" type="ORF">LCPAC304_03910</name>
</gene>
<keyword evidence="1" id="KW-0067">ATP-binding</keyword>
<organism evidence="1">
    <name type="scientific">Pithovirus LCPAC304</name>
    <dbReference type="NCBI Taxonomy" id="2506594"/>
    <lineage>
        <taxon>Viruses</taxon>
        <taxon>Pithoviruses</taxon>
    </lineage>
</organism>